<keyword evidence="2" id="KW-1185">Reference proteome</keyword>
<comment type="caution">
    <text evidence="1">The sequence shown here is derived from an EMBL/GenBank/DDBJ whole genome shotgun (WGS) entry which is preliminary data.</text>
</comment>
<organism evidence="1 2">
    <name type="scientific">Leucogyrophana mollusca</name>
    <dbReference type="NCBI Taxonomy" id="85980"/>
    <lineage>
        <taxon>Eukaryota</taxon>
        <taxon>Fungi</taxon>
        <taxon>Dikarya</taxon>
        <taxon>Basidiomycota</taxon>
        <taxon>Agaricomycotina</taxon>
        <taxon>Agaricomycetes</taxon>
        <taxon>Agaricomycetidae</taxon>
        <taxon>Boletales</taxon>
        <taxon>Boletales incertae sedis</taxon>
        <taxon>Leucogyrophana</taxon>
    </lineage>
</organism>
<evidence type="ECO:0000313" key="2">
    <source>
        <dbReference type="Proteomes" id="UP000790709"/>
    </source>
</evidence>
<evidence type="ECO:0000313" key="1">
    <source>
        <dbReference type="EMBL" id="KAH7923404.1"/>
    </source>
</evidence>
<proteinExistence type="predicted"/>
<protein>
    <submittedName>
        <fullName evidence="1">Uncharacterized protein</fullName>
    </submittedName>
</protein>
<dbReference type="EMBL" id="MU266453">
    <property type="protein sequence ID" value="KAH7923404.1"/>
    <property type="molecule type" value="Genomic_DNA"/>
</dbReference>
<dbReference type="Proteomes" id="UP000790709">
    <property type="component" value="Unassembled WGS sequence"/>
</dbReference>
<sequence>MVDLSNGANQHGEAPRQHATATPLQIGPVDISNPCFASFATSAEILQRQKLRHKSRLPLPTRPRQCASTCGYKERLPMSLSSPVRLYSYNLHISNMARYPCRPANGAPCNDTTDGSVPMILEHAHRVHGVNNTSEIQLCFWAGCTESMMGKLIARHVRETHLQVKVICSSCGKAYKLEPRSCCPGAQTIEMSPHAL</sequence>
<gene>
    <name evidence="1" type="ORF">BV22DRAFT_583940</name>
</gene>
<reference evidence="1" key="1">
    <citation type="journal article" date="2021" name="New Phytol.">
        <title>Evolutionary innovations through gain and loss of genes in the ectomycorrhizal Boletales.</title>
        <authorList>
            <person name="Wu G."/>
            <person name="Miyauchi S."/>
            <person name="Morin E."/>
            <person name="Kuo A."/>
            <person name="Drula E."/>
            <person name="Varga T."/>
            <person name="Kohler A."/>
            <person name="Feng B."/>
            <person name="Cao Y."/>
            <person name="Lipzen A."/>
            <person name="Daum C."/>
            <person name="Hundley H."/>
            <person name="Pangilinan J."/>
            <person name="Johnson J."/>
            <person name="Barry K."/>
            <person name="LaButti K."/>
            <person name="Ng V."/>
            <person name="Ahrendt S."/>
            <person name="Min B."/>
            <person name="Choi I.G."/>
            <person name="Park H."/>
            <person name="Plett J.M."/>
            <person name="Magnuson J."/>
            <person name="Spatafora J.W."/>
            <person name="Nagy L.G."/>
            <person name="Henrissat B."/>
            <person name="Grigoriev I.V."/>
            <person name="Yang Z.L."/>
            <person name="Xu J."/>
            <person name="Martin F.M."/>
        </authorList>
    </citation>
    <scope>NUCLEOTIDE SEQUENCE</scope>
    <source>
        <strain evidence="1">KUC20120723A-06</strain>
    </source>
</reference>
<name>A0ACB8BDR0_9AGAM</name>
<accession>A0ACB8BDR0</accession>